<dbReference type="EMBL" id="DVNE01000028">
    <property type="protein sequence ID" value="HIU61622.1"/>
    <property type="molecule type" value="Genomic_DNA"/>
</dbReference>
<dbReference type="InterPro" id="IPR002471">
    <property type="entry name" value="Pept_S9_AS"/>
</dbReference>
<keyword evidence="1 4" id="KW-0378">Hydrolase</keyword>
<evidence type="ECO:0000313" key="4">
    <source>
        <dbReference type="EMBL" id="HIU61622.1"/>
    </source>
</evidence>
<dbReference type="SUPFAM" id="SSF53474">
    <property type="entry name" value="alpha/beta-Hydrolases"/>
    <property type="match status" value="1"/>
</dbReference>
<dbReference type="PANTHER" id="PTHR43265">
    <property type="entry name" value="ESTERASE ESTD"/>
    <property type="match status" value="1"/>
</dbReference>
<dbReference type="AlphaFoldDB" id="A0A9D1MJV4"/>
<dbReference type="PANTHER" id="PTHR43265:SF1">
    <property type="entry name" value="ESTERASE ESTD"/>
    <property type="match status" value="1"/>
</dbReference>
<evidence type="ECO:0000256" key="1">
    <source>
        <dbReference type="ARBA" id="ARBA00022801"/>
    </source>
</evidence>
<feature type="signal peptide" evidence="2">
    <location>
        <begin position="1"/>
        <end position="19"/>
    </location>
</feature>
<name>A0A9D1MJV4_9FIRM</name>
<dbReference type="InterPro" id="IPR053145">
    <property type="entry name" value="AB_hydrolase_Est10"/>
</dbReference>
<feature type="chain" id="PRO_5038547611" evidence="2">
    <location>
        <begin position="20"/>
        <end position="281"/>
    </location>
</feature>
<dbReference type="PROSITE" id="PS00708">
    <property type="entry name" value="PRO_ENDOPEP_SER"/>
    <property type="match status" value="1"/>
</dbReference>
<dbReference type="InterPro" id="IPR022742">
    <property type="entry name" value="Hydrolase_4"/>
</dbReference>
<dbReference type="GO" id="GO:0052689">
    <property type="term" value="F:carboxylic ester hydrolase activity"/>
    <property type="evidence" value="ECO:0007669"/>
    <property type="project" value="TreeGrafter"/>
</dbReference>
<reference evidence="4" key="2">
    <citation type="journal article" date="2021" name="PeerJ">
        <title>Extensive microbial diversity within the chicken gut microbiome revealed by metagenomics and culture.</title>
        <authorList>
            <person name="Gilroy R."/>
            <person name="Ravi A."/>
            <person name="Getino M."/>
            <person name="Pursley I."/>
            <person name="Horton D.L."/>
            <person name="Alikhan N.F."/>
            <person name="Baker D."/>
            <person name="Gharbi K."/>
            <person name="Hall N."/>
            <person name="Watson M."/>
            <person name="Adriaenssens E.M."/>
            <person name="Foster-Nyarko E."/>
            <person name="Jarju S."/>
            <person name="Secka A."/>
            <person name="Antonio M."/>
            <person name="Oren A."/>
            <person name="Chaudhuri R.R."/>
            <person name="La Ragione R."/>
            <person name="Hildebrand F."/>
            <person name="Pallen M.J."/>
        </authorList>
    </citation>
    <scope>NUCLEOTIDE SEQUENCE</scope>
    <source>
        <strain evidence="4">CHK195-12923</strain>
    </source>
</reference>
<comment type="caution">
    <text evidence="4">The sequence shown here is derived from an EMBL/GenBank/DDBJ whole genome shotgun (WGS) entry which is preliminary data.</text>
</comment>
<keyword evidence="2" id="KW-0732">Signal</keyword>
<evidence type="ECO:0000259" key="3">
    <source>
        <dbReference type="Pfam" id="PF12146"/>
    </source>
</evidence>
<dbReference type="Proteomes" id="UP000824110">
    <property type="component" value="Unassembled WGS sequence"/>
</dbReference>
<dbReference type="Gene3D" id="3.40.50.1820">
    <property type="entry name" value="alpha/beta hydrolase"/>
    <property type="match status" value="1"/>
</dbReference>
<dbReference type="GO" id="GO:0006508">
    <property type="term" value="P:proteolysis"/>
    <property type="evidence" value="ECO:0007669"/>
    <property type="project" value="InterPro"/>
</dbReference>
<dbReference type="InterPro" id="IPR029058">
    <property type="entry name" value="AB_hydrolase_fold"/>
</dbReference>
<dbReference type="GO" id="GO:0004252">
    <property type="term" value="F:serine-type endopeptidase activity"/>
    <property type="evidence" value="ECO:0007669"/>
    <property type="project" value="InterPro"/>
</dbReference>
<feature type="domain" description="Serine aminopeptidase S33" evidence="3">
    <location>
        <begin position="80"/>
        <end position="185"/>
    </location>
</feature>
<gene>
    <name evidence="4" type="ORF">IAB69_03125</name>
</gene>
<sequence>MLRKLLAFGAIAALAVVFAVPGCTSGETEKKPENEDTGKVTHTETYTTIEKTIENEARGWEFKGIEVLPADYEEGDKIPTVILVHGGTSTEQSLLPIAKKLAEKGIAGYTFACHGALPGTDLYSSHYTSRISDLEAAIAYINTRDYVDKDKMYLLGESYGGIVVSFDIVRHANDYDGLILVSTGITDDILTEEGKQGYLAEYDPEDPWEYIKGYSGDIVGICGNEDTNALANMEGQMAVYKEREGAGRSDMYVVDGGHGFSSFTAEAQDTAIDYMCEIILD</sequence>
<reference evidence="4" key="1">
    <citation type="submission" date="2020-10" db="EMBL/GenBank/DDBJ databases">
        <authorList>
            <person name="Gilroy R."/>
        </authorList>
    </citation>
    <scope>NUCLEOTIDE SEQUENCE</scope>
    <source>
        <strain evidence="4">CHK195-12923</strain>
    </source>
</reference>
<accession>A0A9D1MJV4</accession>
<protein>
    <submittedName>
        <fullName evidence="4">Alpha/beta hydrolase</fullName>
    </submittedName>
</protein>
<organism evidence="4 5">
    <name type="scientific">Candidatus Coproplasma excrementigallinarum</name>
    <dbReference type="NCBI Taxonomy" id="2840747"/>
    <lineage>
        <taxon>Bacteria</taxon>
        <taxon>Bacillati</taxon>
        <taxon>Bacillota</taxon>
        <taxon>Clostridia</taxon>
        <taxon>Eubacteriales</taxon>
        <taxon>Candidatus Coproplasma</taxon>
    </lineage>
</organism>
<evidence type="ECO:0000256" key="2">
    <source>
        <dbReference type="SAM" id="SignalP"/>
    </source>
</evidence>
<dbReference type="Pfam" id="PF12146">
    <property type="entry name" value="Hydrolase_4"/>
    <property type="match status" value="1"/>
</dbReference>
<evidence type="ECO:0000313" key="5">
    <source>
        <dbReference type="Proteomes" id="UP000824110"/>
    </source>
</evidence>
<proteinExistence type="predicted"/>